<gene>
    <name evidence="2" type="ORF">NCTC7807_03902</name>
</gene>
<evidence type="ECO:0000313" key="2">
    <source>
        <dbReference type="EMBL" id="SUP59842.1"/>
    </source>
</evidence>
<feature type="region of interest" description="Disordered" evidence="1">
    <location>
        <begin position="1"/>
        <end position="24"/>
    </location>
</feature>
<dbReference type="EMBL" id="UHID01000007">
    <property type="protein sequence ID" value="SUP59842.1"/>
    <property type="molecule type" value="Genomic_DNA"/>
</dbReference>
<dbReference type="Proteomes" id="UP000254150">
    <property type="component" value="Unassembled WGS sequence"/>
</dbReference>
<sequence length="48" mass="5062">MTESSATPTGRDENAAPKTPDVPDAFDVFARSCPSRTTLEHVTGRGAL</sequence>
<dbReference type="AlphaFoldDB" id="A0A380P5Q2"/>
<evidence type="ECO:0000256" key="1">
    <source>
        <dbReference type="SAM" id="MobiDB-lite"/>
    </source>
</evidence>
<evidence type="ECO:0000313" key="3">
    <source>
        <dbReference type="Proteomes" id="UP000254150"/>
    </source>
</evidence>
<reference evidence="2 3" key="1">
    <citation type="submission" date="2018-06" db="EMBL/GenBank/DDBJ databases">
        <authorList>
            <consortium name="Pathogen Informatics"/>
            <person name="Doyle S."/>
        </authorList>
    </citation>
    <scope>NUCLEOTIDE SEQUENCE [LARGE SCALE GENOMIC DNA]</scope>
    <source>
        <strain evidence="2 3">NCTC7807</strain>
    </source>
</reference>
<name>A0A380P5Q2_STRGR</name>
<protein>
    <submittedName>
        <fullName evidence="2">Transcriptional regulator</fullName>
    </submittedName>
</protein>
<organism evidence="2 3">
    <name type="scientific">Streptomyces griseus</name>
    <dbReference type="NCBI Taxonomy" id="1911"/>
    <lineage>
        <taxon>Bacteria</taxon>
        <taxon>Bacillati</taxon>
        <taxon>Actinomycetota</taxon>
        <taxon>Actinomycetes</taxon>
        <taxon>Kitasatosporales</taxon>
        <taxon>Streptomycetaceae</taxon>
        <taxon>Streptomyces</taxon>
    </lineage>
</organism>
<accession>A0A380P5Q2</accession>
<proteinExistence type="predicted"/>